<dbReference type="InterPro" id="IPR036412">
    <property type="entry name" value="HAD-like_sf"/>
</dbReference>
<gene>
    <name evidence="1" type="ORF">F4560_002737</name>
</gene>
<dbReference type="PANTHER" id="PTHR10000:SF8">
    <property type="entry name" value="HAD SUPERFAMILY HYDROLASE-LIKE, TYPE 3"/>
    <property type="match status" value="1"/>
</dbReference>
<comment type="caution">
    <text evidence="1">The sequence shown here is derived from an EMBL/GenBank/DDBJ whole genome shotgun (WGS) entry which is preliminary data.</text>
</comment>
<organism evidence="1 2">
    <name type="scientific">Saccharothrix ecbatanensis</name>
    <dbReference type="NCBI Taxonomy" id="1105145"/>
    <lineage>
        <taxon>Bacteria</taxon>
        <taxon>Bacillati</taxon>
        <taxon>Actinomycetota</taxon>
        <taxon>Actinomycetes</taxon>
        <taxon>Pseudonocardiales</taxon>
        <taxon>Pseudonocardiaceae</taxon>
        <taxon>Saccharothrix</taxon>
    </lineage>
</organism>
<dbReference type="GO" id="GO:0005829">
    <property type="term" value="C:cytosol"/>
    <property type="evidence" value="ECO:0007669"/>
    <property type="project" value="TreeGrafter"/>
</dbReference>
<reference evidence="1 2" key="1">
    <citation type="submission" date="2020-08" db="EMBL/GenBank/DDBJ databases">
        <title>Sequencing the genomes of 1000 actinobacteria strains.</title>
        <authorList>
            <person name="Klenk H.-P."/>
        </authorList>
    </citation>
    <scope>NUCLEOTIDE SEQUENCE [LARGE SCALE GENOMIC DNA]</scope>
    <source>
        <strain evidence="1 2">DSM 45486</strain>
    </source>
</reference>
<name>A0A7W9HIK8_9PSEU</name>
<evidence type="ECO:0000313" key="2">
    <source>
        <dbReference type="Proteomes" id="UP000552097"/>
    </source>
</evidence>
<dbReference type="PANTHER" id="PTHR10000">
    <property type="entry name" value="PHOSPHOSERINE PHOSPHATASE"/>
    <property type="match status" value="1"/>
</dbReference>
<dbReference type="EMBL" id="JACHMO010000001">
    <property type="protein sequence ID" value="MBB5802969.1"/>
    <property type="molecule type" value="Genomic_DNA"/>
</dbReference>
<keyword evidence="2" id="KW-1185">Reference proteome</keyword>
<dbReference type="InterPro" id="IPR023214">
    <property type="entry name" value="HAD_sf"/>
</dbReference>
<dbReference type="GO" id="GO:0000287">
    <property type="term" value="F:magnesium ion binding"/>
    <property type="evidence" value="ECO:0007669"/>
    <property type="project" value="TreeGrafter"/>
</dbReference>
<accession>A0A7W9HIK8</accession>
<dbReference type="Gene3D" id="3.40.50.1000">
    <property type="entry name" value="HAD superfamily/HAD-like"/>
    <property type="match status" value="1"/>
</dbReference>
<dbReference type="Pfam" id="PF08282">
    <property type="entry name" value="Hydrolase_3"/>
    <property type="match status" value="2"/>
</dbReference>
<dbReference type="Gene3D" id="3.30.1240.10">
    <property type="match status" value="1"/>
</dbReference>
<dbReference type="Proteomes" id="UP000552097">
    <property type="component" value="Unassembled WGS sequence"/>
</dbReference>
<dbReference type="PROSITE" id="PS01229">
    <property type="entry name" value="COF_2"/>
    <property type="match status" value="1"/>
</dbReference>
<protein>
    <submittedName>
        <fullName evidence="1">Hydroxymethylpyrimidine pyrophosphatase-like HAD family hydrolase</fullName>
    </submittedName>
</protein>
<dbReference type="AlphaFoldDB" id="A0A7W9HIK8"/>
<keyword evidence="1" id="KW-0378">Hydrolase</keyword>
<sequence length="286" mass="29298">MTSAQPTAPGVASGRLVCLDIDGTIADSNGTVSGAVATAIRELSDRGTHIVLATGRSLVATVPVFDQLDIDGYAVCSNGALTARVTGPSRRADVIEVVTFDSAALLGRLGALIPDASVAVEGSWLGFRVNREFPPGDLMGPSEVVGWARLATLDAIRVTIRAANGVAEELMTLLRELGVHSAGYDVLGRGWVDITPPGVSKATALENVRRLLGVEAEATYACGDQLNDMEMLSWAAHSVAMGGSPPGLQAVAGRVGGSVEDDGVLALLGPLLDDSRSPGDAACGAR</sequence>
<dbReference type="GO" id="GO:0016791">
    <property type="term" value="F:phosphatase activity"/>
    <property type="evidence" value="ECO:0007669"/>
    <property type="project" value="TreeGrafter"/>
</dbReference>
<dbReference type="SUPFAM" id="SSF56784">
    <property type="entry name" value="HAD-like"/>
    <property type="match status" value="1"/>
</dbReference>
<proteinExistence type="predicted"/>
<evidence type="ECO:0000313" key="1">
    <source>
        <dbReference type="EMBL" id="MBB5802969.1"/>
    </source>
</evidence>
<dbReference type="RefSeq" id="WP_184920022.1">
    <property type="nucleotide sequence ID" value="NZ_JACHMO010000001.1"/>
</dbReference>